<proteinExistence type="predicted"/>
<dbReference type="InterPro" id="IPR052891">
    <property type="entry name" value="DNA-3mA_glycosylase"/>
</dbReference>
<evidence type="ECO:0000256" key="1">
    <source>
        <dbReference type="PIRSR" id="PIRSR605019-1"/>
    </source>
</evidence>
<dbReference type="Proteomes" id="UP000470980">
    <property type="component" value="Unassembled WGS sequence"/>
</dbReference>
<dbReference type="Pfam" id="PF03352">
    <property type="entry name" value="Adenine_glyco"/>
    <property type="match status" value="1"/>
</dbReference>
<dbReference type="PANTHER" id="PTHR30037">
    <property type="entry name" value="DNA-3-METHYLADENINE GLYCOSYLASE 1"/>
    <property type="match status" value="1"/>
</dbReference>
<comment type="caution">
    <text evidence="2">The sequence shown here is derived from an EMBL/GenBank/DDBJ whole genome shotgun (WGS) entry which is preliminary data.</text>
</comment>
<keyword evidence="1" id="KW-0862">Zinc</keyword>
<evidence type="ECO:0000313" key="2">
    <source>
        <dbReference type="EMBL" id="MYY73886.1"/>
    </source>
</evidence>
<dbReference type="EMBL" id="VSTR01000028">
    <property type="protein sequence ID" value="MYY73886.1"/>
    <property type="molecule type" value="Genomic_DNA"/>
</dbReference>
<name>A0ABD6J9V8_9LACO</name>
<keyword evidence="1" id="KW-0479">Metal-binding</keyword>
<dbReference type="InterPro" id="IPR005019">
    <property type="entry name" value="Adenine_glyco"/>
</dbReference>
<accession>A0ABD6J9V8</accession>
<dbReference type="PANTHER" id="PTHR30037:SF4">
    <property type="entry name" value="DNA-3-METHYLADENINE GLYCOSYLASE I"/>
    <property type="match status" value="1"/>
</dbReference>
<dbReference type="AlphaFoldDB" id="A0ABD6J9V8"/>
<protein>
    <submittedName>
        <fullName evidence="2">DNA-3-methyladenine glycosylase I</fullName>
    </submittedName>
</protein>
<feature type="binding site" evidence="1">
    <location>
        <position position="4"/>
    </location>
    <ligand>
        <name>Zn(2+)</name>
        <dbReference type="ChEBI" id="CHEBI:29105"/>
    </ligand>
</feature>
<dbReference type="Gene3D" id="1.10.340.30">
    <property type="entry name" value="Hypothetical protein, domain 2"/>
    <property type="match status" value="1"/>
</dbReference>
<dbReference type="RefSeq" id="WP_161011183.1">
    <property type="nucleotide sequence ID" value="NZ_VSTR01000028.1"/>
</dbReference>
<evidence type="ECO:0000313" key="3">
    <source>
        <dbReference type="Proteomes" id="UP000470980"/>
    </source>
</evidence>
<dbReference type="InterPro" id="IPR011257">
    <property type="entry name" value="DNA_glycosylase"/>
</dbReference>
<feature type="non-terminal residue" evidence="2">
    <location>
        <position position="120"/>
    </location>
</feature>
<sequence>MKRCFPKNDDAPLLTKYHDHEWGKLNLNERYLYEMMVLESFQSGLSWQLVLDKRENFRQAFAGFNVERVAKFTSNQRKQLLKNRGIIRNQRKIDAAINNARVMTKMHREGHQLCTVLTTL</sequence>
<organism evidence="2 3">
    <name type="scientific">Ligilactobacillus salivarius</name>
    <dbReference type="NCBI Taxonomy" id="1624"/>
    <lineage>
        <taxon>Bacteria</taxon>
        <taxon>Bacillati</taxon>
        <taxon>Bacillota</taxon>
        <taxon>Bacilli</taxon>
        <taxon>Lactobacillales</taxon>
        <taxon>Lactobacillaceae</taxon>
        <taxon>Ligilactobacillus</taxon>
    </lineage>
</organism>
<dbReference type="SUPFAM" id="SSF48150">
    <property type="entry name" value="DNA-glycosylase"/>
    <property type="match status" value="1"/>
</dbReference>
<gene>
    <name evidence="2" type="ORF">FYL10_09685</name>
</gene>
<reference evidence="2 3" key="1">
    <citation type="journal article" date="2020" name="Food Funct.">
        <title>Screening of Lactobacillus salivarius strains from the feces of Chinese populations and the evaluation of their effects against intestinal inflammation in mice.</title>
        <authorList>
            <person name="Zhai Q."/>
            <person name="Shen X."/>
            <person name="Cen S."/>
            <person name="Zhang C."/>
            <person name="Tian F."/>
            <person name="Zhao J."/>
            <person name="Zhang H."/>
            <person name="Xue Y."/>
            <person name="Chen W."/>
        </authorList>
    </citation>
    <scope>NUCLEOTIDE SEQUENCE [LARGE SCALE GENOMIC DNA]</scope>
    <source>
        <strain evidence="2 3">FZJTZ9M6.scaf</strain>
    </source>
</reference>
<feature type="binding site" evidence="1">
    <location>
        <position position="18"/>
    </location>
    <ligand>
        <name>Zn(2+)</name>
        <dbReference type="ChEBI" id="CHEBI:29105"/>
    </ligand>
</feature>